<dbReference type="InterPro" id="IPR016084">
    <property type="entry name" value="Haem_Oase-like_multi-hlx"/>
</dbReference>
<dbReference type="AlphaFoldDB" id="A0A841C0H7"/>
<dbReference type="Proteomes" id="UP000587527">
    <property type="component" value="Unassembled WGS sequence"/>
</dbReference>
<organism evidence="1 2">
    <name type="scientific">Allocatelliglobosispora scoriae</name>
    <dbReference type="NCBI Taxonomy" id="643052"/>
    <lineage>
        <taxon>Bacteria</taxon>
        <taxon>Bacillati</taxon>
        <taxon>Actinomycetota</taxon>
        <taxon>Actinomycetes</taxon>
        <taxon>Micromonosporales</taxon>
        <taxon>Micromonosporaceae</taxon>
        <taxon>Allocatelliglobosispora</taxon>
    </lineage>
</organism>
<evidence type="ECO:0000313" key="1">
    <source>
        <dbReference type="EMBL" id="MBB5873435.1"/>
    </source>
</evidence>
<sequence>MRLPEPRGPVSATLITLLRADTEPAPMPGFGDGDPLVDDDLQLTLTICYELHYGGFDEVDDAWEWHPGVLAVRAEAERRFERAVRDLVGSPAPVPAAEIPAALTALTAETDGPSLSRYVQRHATLDQFREFVVHKSLYQLKEADPHTFAIPRLTGRAKAALVEIQIDEYGSGRLDRMHSELFRTTMRHLGLDAAYGAYLDRLPATSLAINNLISMFALHRRLRGALAGQLAAFEMTSSLPNSRYGNGLRRLGGDAEATLFYDEHVAADAVHEQIAAHDLCGGLVAAEPHLSSDVLFGAAAAEALGGRVGRRMLADWEHGASSLRPGSPDLPVTDGAVLVGVAG</sequence>
<dbReference type="RefSeq" id="WP_184844647.1">
    <property type="nucleotide sequence ID" value="NZ_JACHMN010000003.1"/>
</dbReference>
<comment type="caution">
    <text evidence="1">The sequence shown here is derived from an EMBL/GenBank/DDBJ whole genome shotgun (WGS) entry which is preliminary data.</text>
</comment>
<name>A0A841C0H7_9ACTN</name>
<proteinExistence type="predicted"/>
<dbReference type="Pfam" id="PF14518">
    <property type="entry name" value="Haem_oxygenas_2"/>
    <property type="match status" value="1"/>
</dbReference>
<evidence type="ECO:0008006" key="3">
    <source>
        <dbReference type="Google" id="ProtNLM"/>
    </source>
</evidence>
<keyword evidence="2" id="KW-1185">Reference proteome</keyword>
<gene>
    <name evidence="1" type="ORF">F4553_006869</name>
</gene>
<dbReference type="EMBL" id="JACHMN010000003">
    <property type="protein sequence ID" value="MBB5873435.1"/>
    <property type="molecule type" value="Genomic_DNA"/>
</dbReference>
<accession>A0A841C0H7</accession>
<evidence type="ECO:0000313" key="2">
    <source>
        <dbReference type="Proteomes" id="UP000587527"/>
    </source>
</evidence>
<protein>
    <recommendedName>
        <fullName evidence="3">Iron-containing redox enzyme family protein</fullName>
    </recommendedName>
</protein>
<dbReference type="Gene3D" id="1.20.910.10">
    <property type="entry name" value="Heme oxygenase-like"/>
    <property type="match status" value="1"/>
</dbReference>
<reference evidence="1 2" key="1">
    <citation type="submission" date="2020-08" db="EMBL/GenBank/DDBJ databases">
        <title>Sequencing the genomes of 1000 actinobacteria strains.</title>
        <authorList>
            <person name="Klenk H.-P."/>
        </authorList>
    </citation>
    <scope>NUCLEOTIDE SEQUENCE [LARGE SCALE GENOMIC DNA]</scope>
    <source>
        <strain evidence="1 2">DSM 45362</strain>
    </source>
</reference>
<dbReference type="SUPFAM" id="SSF48613">
    <property type="entry name" value="Heme oxygenase-like"/>
    <property type="match status" value="1"/>
</dbReference>
<dbReference type="SMART" id="SM01236">
    <property type="entry name" value="Haem_oxygenase_2"/>
    <property type="match status" value="1"/>
</dbReference>